<dbReference type="PANTHER" id="PTHR33428:SF10">
    <property type="entry name" value="CHLOROPHYLLASE-1"/>
    <property type="match status" value="1"/>
</dbReference>
<dbReference type="InterPro" id="IPR017395">
    <property type="entry name" value="Chlorophyllase-like"/>
</dbReference>
<dbReference type="Proteomes" id="UP001174677">
    <property type="component" value="Chromosome 9"/>
</dbReference>
<keyword evidence="1" id="KW-0732">Signal</keyword>
<name>A0ABQ9LXP1_HEVBR</name>
<protein>
    <recommendedName>
        <fullName evidence="4">Chlorophyllase</fullName>
    </recommendedName>
</protein>
<accession>A0ABQ9LXP1</accession>
<dbReference type="PANTHER" id="PTHR33428">
    <property type="entry name" value="CHLOROPHYLLASE-2, CHLOROPLASTIC"/>
    <property type="match status" value="1"/>
</dbReference>
<reference evidence="2" key="1">
    <citation type="journal article" date="2023" name="Plant Biotechnol. J.">
        <title>Chromosome-level wild Hevea brasiliensis genome provides new tools for genomic-assisted breeding and valuable loci to elevate rubber yield.</title>
        <authorList>
            <person name="Cheng H."/>
            <person name="Song X."/>
            <person name="Hu Y."/>
            <person name="Wu T."/>
            <person name="Yang Q."/>
            <person name="An Z."/>
            <person name="Feng S."/>
            <person name="Deng Z."/>
            <person name="Wu W."/>
            <person name="Zeng X."/>
            <person name="Tu M."/>
            <person name="Wang X."/>
            <person name="Huang H."/>
        </authorList>
    </citation>
    <scope>NUCLEOTIDE SEQUENCE</scope>
    <source>
        <strain evidence="2">MT/VB/25A 57/8</strain>
    </source>
</reference>
<dbReference type="InterPro" id="IPR029058">
    <property type="entry name" value="AB_hydrolase_fold"/>
</dbReference>
<dbReference type="EMBL" id="JARPOI010000009">
    <property type="protein sequence ID" value="KAJ9172002.1"/>
    <property type="molecule type" value="Genomic_DNA"/>
</dbReference>
<dbReference type="Gene3D" id="3.40.50.1820">
    <property type="entry name" value="alpha/beta hydrolase"/>
    <property type="match status" value="1"/>
</dbReference>
<evidence type="ECO:0000313" key="3">
    <source>
        <dbReference type="Proteomes" id="UP001174677"/>
    </source>
</evidence>
<evidence type="ECO:0000313" key="2">
    <source>
        <dbReference type="EMBL" id="KAJ9172002.1"/>
    </source>
</evidence>
<keyword evidence="3" id="KW-1185">Reference proteome</keyword>
<evidence type="ECO:0008006" key="4">
    <source>
        <dbReference type="Google" id="ProtNLM"/>
    </source>
</evidence>
<evidence type="ECO:0000256" key="1">
    <source>
        <dbReference type="SAM" id="SignalP"/>
    </source>
</evidence>
<gene>
    <name evidence="2" type="ORF">P3X46_015293</name>
</gene>
<organism evidence="2 3">
    <name type="scientific">Hevea brasiliensis</name>
    <name type="common">Para rubber tree</name>
    <name type="synonym">Siphonia brasiliensis</name>
    <dbReference type="NCBI Taxonomy" id="3981"/>
    <lineage>
        <taxon>Eukaryota</taxon>
        <taxon>Viridiplantae</taxon>
        <taxon>Streptophyta</taxon>
        <taxon>Embryophyta</taxon>
        <taxon>Tracheophyta</taxon>
        <taxon>Spermatophyta</taxon>
        <taxon>Magnoliopsida</taxon>
        <taxon>eudicotyledons</taxon>
        <taxon>Gunneridae</taxon>
        <taxon>Pentapetalae</taxon>
        <taxon>rosids</taxon>
        <taxon>fabids</taxon>
        <taxon>Malpighiales</taxon>
        <taxon>Euphorbiaceae</taxon>
        <taxon>Crotonoideae</taxon>
        <taxon>Micrandreae</taxon>
        <taxon>Hevea</taxon>
    </lineage>
</organism>
<dbReference type="Pfam" id="PF07224">
    <property type="entry name" value="Chlorophyllase"/>
    <property type="match status" value="1"/>
</dbReference>
<sequence length="345" mass="37495">MLVTLLVILLASALEAKPQFPTVVLLETKPVQDILDVFVTGSFPTKSIDVKKSNPASPPKPLLIVSPITDGTYPVFMFLHGTCLENYFYSNLLPHIASHGFIVVAPQVYSCINWLIPKLPIRESKEIEFVAEVGNWLLSGLQSVLPEKVTWDQDKLALGGHNRGGNIAFALALGYSKTPLEVKISALVGLDPVGRVSTDPKILTNVPHSFNLSIPVTVIGTGLGNESVCGVVGLACAPNYMNHVKFYNKCKAPASHFVTTDYGHMDMLDDNPTGILAIIANSICKNSKDPRDQMRRTVGGLIVAFLKAYFQADSGDFMTILNEPSVAPAKLDPVQFKEEQNHAQV</sequence>
<feature type="signal peptide" evidence="1">
    <location>
        <begin position="1"/>
        <end position="16"/>
    </location>
</feature>
<proteinExistence type="predicted"/>
<comment type="caution">
    <text evidence="2">The sequence shown here is derived from an EMBL/GenBank/DDBJ whole genome shotgun (WGS) entry which is preliminary data.</text>
</comment>
<dbReference type="SUPFAM" id="SSF53474">
    <property type="entry name" value="alpha/beta-Hydrolases"/>
    <property type="match status" value="1"/>
</dbReference>
<feature type="chain" id="PRO_5046269314" description="Chlorophyllase" evidence="1">
    <location>
        <begin position="17"/>
        <end position="345"/>
    </location>
</feature>